<protein>
    <submittedName>
        <fullName evidence="2">Uncharacterized protein</fullName>
    </submittedName>
</protein>
<dbReference type="EMBL" id="CADCTD010000176">
    <property type="protein sequence ID" value="CAA9284148.1"/>
    <property type="molecule type" value="Genomic_DNA"/>
</dbReference>
<feature type="region of interest" description="Disordered" evidence="1">
    <location>
        <begin position="22"/>
        <end position="47"/>
    </location>
</feature>
<name>A0A6J4JPK1_9PROT</name>
<feature type="compositionally biased region" description="Basic and acidic residues" evidence="1">
    <location>
        <begin position="36"/>
        <end position="47"/>
    </location>
</feature>
<sequence>MSTIGASFRDFAILSPDRSARSASAVHKGKLRRAVSRHEEASVSDRA</sequence>
<evidence type="ECO:0000256" key="1">
    <source>
        <dbReference type="SAM" id="MobiDB-lite"/>
    </source>
</evidence>
<gene>
    <name evidence="2" type="ORF">AVDCRST_MAG27-4093</name>
</gene>
<reference evidence="2" key="1">
    <citation type="submission" date="2020-02" db="EMBL/GenBank/DDBJ databases">
        <authorList>
            <person name="Meier V. D."/>
        </authorList>
    </citation>
    <scope>NUCLEOTIDE SEQUENCE</scope>
    <source>
        <strain evidence="2">AVDCRST_MAG27</strain>
    </source>
</reference>
<proteinExistence type="predicted"/>
<evidence type="ECO:0000313" key="2">
    <source>
        <dbReference type="EMBL" id="CAA9284148.1"/>
    </source>
</evidence>
<organism evidence="2">
    <name type="scientific">uncultured Craurococcus sp</name>
    <dbReference type="NCBI Taxonomy" id="1135998"/>
    <lineage>
        <taxon>Bacteria</taxon>
        <taxon>Pseudomonadati</taxon>
        <taxon>Pseudomonadota</taxon>
        <taxon>Alphaproteobacteria</taxon>
        <taxon>Acetobacterales</taxon>
        <taxon>Acetobacteraceae</taxon>
        <taxon>Craurococcus</taxon>
        <taxon>environmental samples</taxon>
    </lineage>
</organism>
<accession>A0A6J4JPK1</accession>
<dbReference type="AlphaFoldDB" id="A0A6J4JPK1"/>